<feature type="transmembrane region" description="Helical" evidence="1">
    <location>
        <begin position="113"/>
        <end position="136"/>
    </location>
</feature>
<accession>A0A382JI58</accession>
<feature type="transmembrane region" description="Helical" evidence="1">
    <location>
        <begin position="179"/>
        <end position="197"/>
    </location>
</feature>
<reference evidence="3" key="1">
    <citation type="submission" date="2018-05" db="EMBL/GenBank/DDBJ databases">
        <authorList>
            <person name="Lanie J.A."/>
            <person name="Ng W.-L."/>
            <person name="Kazmierczak K.M."/>
            <person name="Andrzejewski T.M."/>
            <person name="Davidsen T.M."/>
            <person name="Wayne K.J."/>
            <person name="Tettelin H."/>
            <person name="Glass J.I."/>
            <person name="Rusch D."/>
            <person name="Podicherti R."/>
            <person name="Tsui H.-C.T."/>
            <person name="Winkler M.E."/>
        </authorList>
    </citation>
    <scope>NUCLEOTIDE SEQUENCE</scope>
</reference>
<sequence length="264" mass="28172">MAETVDANFHRHGDVRNRGGFVLSALAGGHVLFHWLIQGFVVLLPEIQSTFHLSGVGVGALVTTRELAAGLVSLPGGFIIDPLRRYWGLILAVCIGGISLGALLLGLSPVYPLLLAGIAIIAISHSIWHLPASASLSYHFSQRRAMALSFHGVGGSIGDVAGPVATGSLLLVLGWQGILSVYAIAPFFLAFMAVWAFRGIGGPDTDLGSAADFDRRKEATKSLLRNRAMWGVIVVRGLRAMCLVALVTILPLYLDKEMEMSPFF</sequence>
<proteinExistence type="predicted"/>
<dbReference type="GO" id="GO:0022857">
    <property type="term" value="F:transmembrane transporter activity"/>
    <property type="evidence" value="ECO:0007669"/>
    <property type="project" value="InterPro"/>
</dbReference>
<feature type="transmembrane region" description="Helical" evidence="1">
    <location>
        <begin position="86"/>
        <end position="107"/>
    </location>
</feature>
<dbReference type="SUPFAM" id="SSF103473">
    <property type="entry name" value="MFS general substrate transporter"/>
    <property type="match status" value="1"/>
</dbReference>
<dbReference type="PROSITE" id="PS50850">
    <property type="entry name" value="MFS"/>
    <property type="match status" value="1"/>
</dbReference>
<keyword evidence="1" id="KW-0812">Transmembrane</keyword>
<evidence type="ECO:0000256" key="1">
    <source>
        <dbReference type="SAM" id="Phobius"/>
    </source>
</evidence>
<feature type="non-terminal residue" evidence="3">
    <location>
        <position position="264"/>
    </location>
</feature>
<name>A0A382JI58_9ZZZZ</name>
<feature type="transmembrane region" description="Helical" evidence="1">
    <location>
        <begin position="148"/>
        <end position="173"/>
    </location>
</feature>
<dbReference type="InterPro" id="IPR011701">
    <property type="entry name" value="MFS"/>
</dbReference>
<evidence type="ECO:0000313" key="3">
    <source>
        <dbReference type="EMBL" id="SVC11830.1"/>
    </source>
</evidence>
<feature type="transmembrane region" description="Helical" evidence="1">
    <location>
        <begin position="21"/>
        <end position="44"/>
    </location>
</feature>
<gene>
    <name evidence="3" type="ORF">METZ01_LOCUS264684</name>
</gene>
<dbReference type="GO" id="GO:0005886">
    <property type="term" value="C:plasma membrane"/>
    <property type="evidence" value="ECO:0007669"/>
    <property type="project" value="TreeGrafter"/>
</dbReference>
<dbReference type="Gene3D" id="1.20.1250.20">
    <property type="entry name" value="MFS general substrate transporter like domains"/>
    <property type="match status" value="1"/>
</dbReference>
<protein>
    <recommendedName>
        <fullName evidence="2">Major facilitator superfamily (MFS) profile domain-containing protein</fullName>
    </recommendedName>
</protein>
<dbReference type="PANTHER" id="PTHR43129:SF1">
    <property type="entry name" value="FOSMIDOMYCIN RESISTANCE PROTEIN"/>
    <property type="match status" value="1"/>
</dbReference>
<dbReference type="InterPro" id="IPR020846">
    <property type="entry name" value="MFS_dom"/>
</dbReference>
<dbReference type="InterPro" id="IPR036259">
    <property type="entry name" value="MFS_trans_sf"/>
</dbReference>
<keyword evidence="1" id="KW-1133">Transmembrane helix</keyword>
<dbReference type="EMBL" id="UINC01074539">
    <property type="protein sequence ID" value="SVC11830.1"/>
    <property type="molecule type" value="Genomic_DNA"/>
</dbReference>
<keyword evidence="1" id="KW-0472">Membrane</keyword>
<organism evidence="3">
    <name type="scientific">marine metagenome</name>
    <dbReference type="NCBI Taxonomy" id="408172"/>
    <lineage>
        <taxon>unclassified sequences</taxon>
        <taxon>metagenomes</taxon>
        <taxon>ecological metagenomes</taxon>
    </lineage>
</organism>
<feature type="domain" description="Major facilitator superfamily (MFS) profile" evidence="2">
    <location>
        <begin position="22"/>
        <end position="264"/>
    </location>
</feature>
<dbReference type="PANTHER" id="PTHR43129">
    <property type="entry name" value="FOSMIDOMYCIN RESISTANCE PROTEIN"/>
    <property type="match status" value="1"/>
</dbReference>
<feature type="transmembrane region" description="Helical" evidence="1">
    <location>
        <begin position="230"/>
        <end position="254"/>
    </location>
</feature>
<dbReference type="Pfam" id="PF07690">
    <property type="entry name" value="MFS_1"/>
    <property type="match status" value="1"/>
</dbReference>
<dbReference type="AlphaFoldDB" id="A0A382JI58"/>
<feature type="transmembrane region" description="Helical" evidence="1">
    <location>
        <begin position="50"/>
        <end position="74"/>
    </location>
</feature>
<evidence type="ECO:0000259" key="2">
    <source>
        <dbReference type="PROSITE" id="PS50850"/>
    </source>
</evidence>